<keyword evidence="2" id="KW-0418">Kinase</keyword>
<dbReference type="EMBL" id="CP108482">
    <property type="protein sequence ID" value="WUS61321.1"/>
    <property type="molecule type" value="Genomic_DNA"/>
</dbReference>
<dbReference type="RefSeq" id="WP_329492643.1">
    <property type="nucleotide sequence ID" value="NZ_CP108460.1"/>
</dbReference>
<reference evidence="2 4" key="1">
    <citation type="submission" date="2022-10" db="EMBL/GenBank/DDBJ databases">
        <title>The complete genomes of actinobacterial strains from the NBC collection.</title>
        <authorList>
            <person name="Joergensen T.S."/>
            <person name="Alvarez Arevalo M."/>
            <person name="Sterndorff E.B."/>
            <person name="Faurdal D."/>
            <person name="Vuksanovic O."/>
            <person name="Mourched A.-S."/>
            <person name="Charusanti P."/>
            <person name="Shaw S."/>
            <person name="Blin K."/>
            <person name="Weber T."/>
        </authorList>
    </citation>
    <scope>NUCLEOTIDE SEQUENCE [LARGE SCALE GENOMIC DNA]</scope>
    <source>
        <strain evidence="2 4">NBC_01247</strain>
    </source>
</reference>
<feature type="transmembrane region" description="Helical" evidence="1">
    <location>
        <begin position="20"/>
        <end position="45"/>
    </location>
</feature>
<evidence type="ECO:0000256" key="1">
    <source>
        <dbReference type="SAM" id="Phobius"/>
    </source>
</evidence>
<keyword evidence="4" id="KW-1185">Reference proteome</keyword>
<keyword evidence="2" id="KW-0808">Transferase</keyword>
<protein>
    <submittedName>
        <fullName evidence="2">dTMP kinase</fullName>
    </submittedName>
</protein>
<dbReference type="Proteomes" id="UP001432014">
    <property type="component" value="Chromosome"/>
</dbReference>
<organism evidence="2 4">
    <name type="scientific">Kitasatospora herbaricolor</name>
    <dbReference type="NCBI Taxonomy" id="68217"/>
    <lineage>
        <taxon>Bacteria</taxon>
        <taxon>Bacillati</taxon>
        <taxon>Actinomycetota</taxon>
        <taxon>Actinomycetes</taxon>
        <taxon>Kitasatosporales</taxon>
        <taxon>Streptomycetaceae</taxon>
        <taxon>Kitasatospora</taxon>
    </lineage>
</organism>
<name>A0ABZ1VZM4_9ACTN</name>
<evidence type="ECO:0000313" key="4">
    <source>
        <dbReference type="Proteomes" id="UP001432014"/>
    </source>
</evidence>
<dbReference type="EMBL" id="CP108482">
    <property type="protein sequence ID" value="WUS54025.1"/>
    <property type="molecule type" value="Genomic_DNA"/>
</dbReference>
<accession>A0ABZ1VZM4</accession>
<gene>
    <name evidence="2" type="ORF">OG469_00025</name>
    <name evidence="3" type="ORF">OG469_40995</name>
</gene>
<keyword evidence="1" id="KW-1133">Transmembrane helix</keyword>
<keyword evidence="1" id="KW-0812">Transmembrane</keyword>
<sequence>MNLPFLPFPLPLAPLQRVLLVALLVPLLLVTVVAAVPALILLPFLPGGTDRTIRILRTHTAQIRTLLDTSRTAPAPRRRKVPARR</sequence>
<proteinExistence type="predicted"/>
<dbReference type="GO" id="GO:0016301">
    <property type="term" value="F:kinase activity"/>
    <property type="evidence" value="ECO:0007669"/>
    <property type="project" value="UniProtKB-KW"/>
</dbReference>
<keyword evidence="1" id="KW-0472">Membrane</keyword>
<evidence type="ECO:0000313" key="2">
    <source>
        <dbReference type="EMBL" id="WUS54025.1"/>
    </source>
</evidence>
<evidence type="ECO:0000313" key="3">
    <source>
        <dbReference type="EMBL" id="WUS61321.1"/>
    </source>
</evidence>